<dbReference type="Proteomes" id="UP000007484">
    <property type="component" value="Chromosome"/>
</dbReference>
<dbReference type="HOGENOM" id="CLU_089619_0_0_14"/>
<dbReference type="STRING" id="768700.MSU_0492"/>
<gene>
    <name evidence="1" type="primary">licA</name>
    <name evidence="1" type="ordered locus">MSU_0492</name>
</gene>
<dbReference type="PANTHER" id="PTHR22603:SF66">
    <property type="entry name" value="ETHANOLAMINE KINASE"/>
    <property type="match status" value="1"/>
</dbReference>
<dbReference type="GO" id="GO:0004103">
    <property type="term" value="F:choline kinase activity"/>
    <property type="evidence" value="ECO:0007669"/>
    <property type="project" value="UniProtKB-EC"/>
</dbReference>
<evidence type="ECO:0000313" key="1">
    <source>
        <dbReference type="EMBL" id="ADX98027.1"/>
    </source>
</evidence>
<accession>F0QRA7</accession>
<organism evidence="1 2">
    <name type="scientific">Mycoplasma suis (strain Illinois)</name>
    <dbReference type="NCBI Taxonomy" id="768700"/>
    <lineage>
        <taxon>Bacteria</taxon>
        <taxon>Bacillati</taxon>
        <taxon>Mycoplasmatota</taxon>
        <taxon>Mollicutes</taxon>
        <taxon>Mycoplasmataceae</taxon>
        <taxon>Mycoplasma</taxon>
    </lineage>
</organism>
<dbReference type="GO" id="GO:0006646">
    <property type="term" value="P:phosphatidylethanolamine biosynthetic process"/>
    <property type="evidence" value="ECO:0007669"/>
    <property type="project" value="TreeGrafter"/>
</dbReference>
<dbReference type="Gene3D" id="3.30.200.20">
    <property type="entry name" value="Phosphorylase Kinase, domain 1"/>
    <property type="match status" value="1"/>
</dbReference>
<dbReference type="PANTHER" id="PTHR22603">
    <property type="entry name" value="CHOLINE/ETHANOALAMINE KINASE"/>
    <property type="match status" value="1"/>
</dbReference>
<dbReference type="GO" id="GO:0005737">
    <property type="term" value="C:cytoplasm"/>
    <property type="evidence" value="ECO:0007669"/>
    <property type="project" value="TreeGrafter"/>
</dbReference>
<keyword evidence="2" id="KW-1185">Reference proteome</keyword>
<dbReference type="EMBL" id="CP002525">
    <property type="protein sequence ID" value="ADX98027.1"/>
    <property type="molecule type" value="Genomic_DNA"/>
</dbReference>
<evidence type="ECO:0000313" key="2">
    <source>
        <dbReference type="Proteomes" id="UP000007484"/>
    </source>
</evidence>
<sequence length="279" mass="33368">MAKEIAKKFFLDHFPKYRSQIRSFKKILVGFSNQIFKITLLEGKTFKVRIAENNHLISRKNECEVLKLIKDPYLIYYDESTGNAIYDWVEGDQLKARFIDKKTLKKVIELASKYHSVPSDQLGNIELHDHFDFSSKIDKDREEYQKYFPIYKELIEKHKDLPRVLTHNDISLKNLIHSEDEEGNEKLVLIDYEWARLNTIYWEYGNFAKEAQLSKEKIVQLAELLKLDAEILVDFAFVATFYSWQLSFSWDRSERLEKYRSKLILQLEKYLEIKEEFVN</sequence>
<dbReference type="SUPFAM" id="SSF56112">
    <property type="entry name" value="Protein kinase-like (PK-like)"/>
    <property type="match status" value="1"/>
</dbReference>
<protein>
    <submittedName>
        <fullName evidence="1">Choline kinase</fullName>
        <ecNumber evidence="1">2.7.1.32</ecNumber>
    </submittedName>
</protein>
<proteinExistence type="predicted"/>
<dbReference type="InterPro" id="IPR011009">
    <property type="entry name" value="Kinase-like_dom_sf"/>
</dbReference>
<reference evidence="1 2" key="1">
    <citation type="journal article" date="2011" name="J. Bacteriol.">
        <title>Complete genome sequences of two hemotropic Mycoplasmas, Mycoplasma haemofelis strain Ohio2 and Mycoplasma suis strain Illinois.</title>
        <authorList>
            <person name="Messick J.B."/>
            <person name="Santos A.P."/>
            <person name="Guimaraes A.M."/>
        </authorList>
    </citation>
    <scope>NUCLEOTIDE SEQUENCE [LARGE SCALE GENOMIC DNA]</scope>
    <source>
        <strain evidence="1 2">Illinois</strain>
    </source>
</reference>
<keyword evidence="1" id="KW-0418">Kinase</keyword>
<dbReference type="Gene3D" id="3.90.1200.10">
    <property type="match status" value="1"/>
</dbReference>
<dbReference type="KEGG" id="mss:MSU_0492"/>
<keyword evidence="1" id="KW-0808">Transferase</keyword>
<name>F0QRA7_MYCSL</name>
<dbReference type="RefSeq" id="WP_013609127.1">
    <property type="nucleotide sequence ID" value="NC_015155.1"/>
</dbReference>
<dbReference type="Pfam" id="PF01633">
    <property type="entry name" value="Choline_kinase"/>
    <property type="match status" value="1"/>
</dbReference>
<dbReference type="EC" id="2.7.1.32" evidence="1"/>
<dbReference type="GO" id="GO:0004305">
    <property type="term" value="F:ethanolamine kinase activity"/>
    <property type="evidence" value="ECO:0007669"/>
    <property type="project" value="TreeGrafter"/>
</dbReference>
<dbReference type="AlphaFoldDB" id="F0QRA7"/>